<evidence type="ECO:0000313" key="3">
    <source>
        <dbReference type="Proteomes" id="UP001396334"/>
    </source>
</evidence>
<organism evidence="2 3">
    <name type="scientific">Hibiscus sabdariffa</name>
    <name type="common">roselle</name>
    <dbReference type="NCBI Taxonomy" id="183260"/>
    <lineage>
        <taxon>Eukaryota</taxon>
        <taxon>Viridiplantae</taxon>
        <taxon>Streptophyta</taxon>
        <taxon>Embryophyta</taxon>
        <taxon>Tracheophyta</taxon>
        <taxon>Spermatophyta</taxon>
        <taxon>Magnoliopsida</taxon>
        <taxon>eudicotyledons</taxon>
        <taxon>Gunneridae</taxon>
        <taxon>Pentapetalae</taxon>
        <taxon>rosids</taxon>
        <taxon>malvids</taxon>
        <taxon>Malvales</taxon>
        <taxon>Malvaceae</taxon>
        <taxon>Malvoideae</taxon>
        <taxon>Hibiscus</taxon>
    </lineage>
</organism>
<feature type="compositionally biased region" description="Polar residues" evidence="1">
    <location>
        <begin position="140"/>
        <end position="149"/>
    </location>
</feature>
<keyword evidence="3" id="KW-1185">Reference proteome</keyword>
<gene>
    <name evidence="2" type="ORF">V6N11_009054</name>
</gene>
<reference evidence="2 3" key="1">
    <citation type="journal article" date="2024" name="G3 (Bethesda)">
        <title>Genome assembly of Hibiscus sabdariffa L. provides insights into metabolisms of medicinal natural products.</title>
        <authorList>
            <person name="Kim T."/>
        </authorList>
    </citation>
    <scope>NUCLEOTIDE SEQUENCE [LARGE SCALE GENOMIC DNA]</scope>
    <source>
        <strain evidence="2">TK-2024</strain>
        <tissue evidence="2">Old leaves</tissue>
    </source>
</reference>
<feature type="region of interest" description="Disordered" evidence="1">
    <location>
        <begin position="113"/>
        <end position="159"/>
    </location>
</feature>
<dbReference type="Proteomes" id="UP001396334">
    <property type="component" value="Unassembled WGS sequence"/>
</dbReference>
<evidence type="ECO:0000313" key="2">
    <source>
        <dbReference type="EMBL" id="KAK8990351.1"/>
    </source>
</evidence>
<feature type="region of interest" description="Disordered" evidence="1">
    <location>
        <begin position="1"/>
        <end position="95"/>
    </location>
</feature>
<protein>
    <submittedName>
        <fullName evidence="2">Uncharacterized protein</fullName>
    </submittedName>
</protein>
<accession>A0ABR2PPH9</accession>
<comment type="caution">
    <text evidence="2">The sequence shown here is derived from an EMBL/GenBank/DDBJ whole genome shotgun (WGS) entry which is preliminary data.</text>
</comment>
<proteinExistence type="predicted"/>
<sequence>MSPPSLLQAPNPTLTEPWLNPSPISLRPLTETPLPQPPRSSHPSSHNTLPPPPNQVPTLGAPSIESLPLHSPLPKPTHSTTPPIELTPLPFNLSPRIAPTTTALTIHQTVSLPSRNLHNHRSWPPVPSNNQTKKSKQMIIHNQSKSNMKTRIGKRKRRR</sequence>
<evidence type="ECO:0000256" key="1">
    <source>
        <dbReference type="SAM" id="MobiDB-lite"/>
    </source>
</evidence>
<dbReference type="EMBL" id="JBBPBN010000054">
    <property type="protein sequence ID" value="KAK8990351.1"/>
    <property type="molecule type" value="Genomic_DNA"/>
</dbReference>
<name>A0ABR2PPH9_9ROSI</name>